<dbReference type="STRING" id="1802730.A2591_00205"/>
<evidence type="ECO:0000256" key="4">
    <source>
        <dbReference type="ARBA" id="ARBA00022741"/>
    </source>
</evidence>
<evidence type="ECO:0000256" key="2">
    <source>
        <dbReference type="ARBA" id="ARBA00020675"/>
    </source>
</evidence>
<dbReference type="InterPro" id="IPR009000">
    <property type="entry name" value="Transl_B-barrel_sf"/>
</dbReference>
<dbReference type="Pfam" id="PF11987">
    <property type="entry name" value="IF-2"/>
    <property type="match status" value="1"/>
</dbReference>
<dbReference type="PANTHER" id="PTHR43381:SF5">
    <property type="entry name" value="TR-TYPE G DOMAIN-CONTAINING PROTEIN"/>
    <property type="match status" value="1"/>
</dbReference>
<dbReference type="Proteomes" id="UP000178168">
    <property type="component" value="Unassembled WGS sequence"/>
</dbReference>
<evidence type="ECO:0000313" key="11">
    <source>
        <dbReference type="Proteomes" id="UP000178168"/>
    </source>
</evidence>
<dbReference type="GO" id="GO:0005737">
    <property type="term" value="C:cytoplasm"/>
    <property type="evidence" value="ECO:0007669"/>
    <property type="project" value="UniProtKB-UniRule"/>
</dbReference>
<evidence type="ECO:0000259" key="9">
    <source>
        <dbReference type="PROSITE" id="PS51722"/>
    </source>
</evidence>
<dbReference type="EMBL" id="MHUZ01000021">
    <property type="protein sequence ID" value="OHA85576.1"/>
    <property type="molecule type" value="Genomic_DNA"/>
</dbReference>
<dbReference type="GO" id="GO:0003924">
    <property type="term" value="F:GTPase activity"/>
    <property type="evidence" value="ECO:0007669"/>
    <property type="project" value="InterPro"/>
</dbReference>
<dbReference type="SUPFAM" id="SSF52156">
    <property type="entry name" value="Initiation factor IF2/eIF5b, domain 3"/>
    <property type="match status" value="1"/>
</dbReference>
<dbReference type="InterPro" id="IPR036925">
    <property type="entry name" value="TIF_IF2_dom3_sf"/>
</dbReference>
<organism evidence="10 11">
    <name type="scientific">Candidatus Yonathbacteria bacterium RIFOXYD1_FULL_52_36</name>
    <dbReference type="NCBI Taxonomy" id="1802730"/>
    <lineage>
        <taxon>Bacteria</taxon>
        <taxon>Candidatus Yonathiibacteriota</taxon>
    </lineage>
</organism>
<accession>A0A1G2SKR1</accession>
<dbReference type="GO" id="GO:0005525">
    <property type="term" value="F:GTP binding"/>
    <property type="evidence" value="ECO:0007669"/>
    <property type="project" value="UniProtKB-KW"/>
</dbReference>
<dbReference type="PROSITE" id="PS51722">
    <property type="entry name" value="G_TR_2"/>
    <property type="match status" value="1"/>
</dbReference>
<keyword evidence="4" id="KW-0547">Nucleotide-binding</keyword>
<gene>
    <name evidence="10" type="ORF">A2591_00205</name>
</gene>
<dbReference type="InterPro" id="IPR015760">
    <property type="entry name" value="TIF_IF2"/>
</dbReference>
<dbReference type="InterPro" id="IPR027417">
    <property type="entry name" value="P-loop_NTPase"/>
</dbReference>
<dbReference type="FunFam" id="3.40.50.10050:FF:000001">
    <property type="entry name" value="Translation initiation factor IF-2"/>
    <property type="match status" value="1"/>
</dbReference>
<evidence type="ECO:0000256" key="1">
    <source>
        <dbReference type="ARBA" id="ARBA00007733"/>
    </source>
</evidence>
<sequence length="506" mass="54440">MSAKHTQSAPASQERPPIVVIMGHIDHGKSTLLDYIRKTNIVATEAGGITQHLSAYEVTHPGSDGLPKRITFLDTPGHEAFSQMRSRGARVADVAILVVSAEDGVKAQTKEALASIIAAKTPYIVAINKIDKPAANIDRTKNSLVENEIYIEGFGGDIPALPISAKTGQGVPELLDMVLLLADMQTLTADPGRPASGIVIEANVDPRKGISATLIIKNGTLKKGMFVIAEQSIAPVRAIETFMGTLVPEASFSSPIRITGWSGVPPVGASFDACENKKEAEQLVAAFGDPNRKENIPGIGLSSDGKTFVPVIIKTDVSGTLEAVEKELGKLDQEKIGVRIIHAGVGTITEGDIKNAQGTDPAIVLGFNVKTDTQARIMAERTNVRIELFDIIYKLTEWLGEEMAKRTPKETVIEVRGKAQLLRLFSATKQKQVIGGRVLEGSFDHGALVRIMRRETEIGTGKVLELQQQKVKADKVLEGNEFGAMIESKIELATGDILEALVRIER</sequence>
<dbReference type="Pfam" id="PF00009">
    <property type="entry name" value="GTP_EFTU"/>
    <property type="match status" value="1"/>
</dbReference>
<dbReference type="PRINTS" id="PR00315">
    <property type="entry name" value="ELONGATNFCT"/>
</dbReference>
<dbReference type="Gene3D" id="3.40.50.300">
    <property type="entry name" value="P-loop containing nucleotide triphosphate hydrolases"/>
    <property type="match status" value="1"/>
</dbReference>
<dbReference type="CDD" id="cd01887">
    <property type="entry name" value="IF2_eIF5B"/>
    <property type="match status" value="1"/>
</dbReference>
<keyword evidence="6" id="KW-0342">GTP-binding</keyword>
<keyword evidence="5 8" id="KW-0648">Protein biosynthesis</keyword>
<proteinExistence type="inferred from homology"/>
<evidence type="ECO:0000256" key="8">
    <source>
        <dbReference type="RuleBase" id="RU000644"/>
    </source>
</evidence>
<feature type="domain" description="Tr-type G" evidence="9">
    <location>
        <begin position="14"/>
        <end position="188"/>
    </location>
</feature>
<dbReference type="GO" id="GO:0003743">
    <property type="term" value="F:translation initiation factor activity"/>
    <property type="evidence" value="ECO:0007669"/>
    <property type="project" value="UniProtKB-UniRule"/>
</dbReference>
<dbReference type="InterPro" id="IPR000178">
    <property type="entry name" value="TF_IF2_bacterial-like"/>
</dbReference>
<dbReference type="Pfam" id="PF22042">
    <property type="entry name" value="EF-G_D2"/>
    <property type="match status" value="1"/>
</dbReference>
<dbReference type="NCBIfam" id="TIGR00231">
    <property type="entry name" value="small_GTP"/>
    <property type="match status" value="1"/>
</dbReference>
<dbReference type="Gene3D" id="2.40.30.10">
    <property type="entry name" value="Translation factors"/>
    <property type="match status" value="2"/>
</dbReference>
<dbReference type="InterPro" id="IPR023115">
    <property type="entry name" value="TIF_IF2_dom3"/>
</dbReference>
<comment type="caution">
    <text evidence="10">The sequence shown here is derived from an EMBL/GenBank/DDBJ whole genome shotgun (WGS) entry which is preliminary data.</text>
</comment>
<evidence type="ECO:0000313" key="10">
    <source>
        <dbReference type="EMBL" id="OHA85576.1"/>
    </source>
</evidence>
<dbReference type="NCBIfam" id="TIGR00487">
    <property type="entry name" value="IF-2"/>
    <property type="match status" value="1"/>
</dbReference>
<comment type="similarity">
    <text evidence="1 8">Belongs to the TRAFAC class translation factor GTPase superfamily. Classic translation factor GTPase family. IF-2 subfamily.</text>
</comment>
<dbReference type="SUPFAM" id="SSF52540">
    <property type="entry name" value="P-loop containing nucleoside triphosphate hydrolases"/>
    <property type="match status" value="1"/>
</dbReference>
<name>A0A1G2SKR1_9BACT</name>
<reference evidence="10 11" key="1">
    <citation type="journal article" date="2016" name="Nat. Commun.">
        <title>Thousands of microbial genomes shed light on interconnected biogeochemical processes in an aquifer system.</title>
        <authorList>
            <person name="Anantharaman K."/>
            <person name="Brown C.T."/>
            <person name="Hug L.A."/>
            <person name="Sharon I."/>
            <person name="Castelle C.J."/>
            <person name="Probst A.J."/>
            <person name="Thomas B.C."/>
            <person name="Singh A."/>
            <person name="Wilkins M.J."/>
            <person name="Karaoz U."/>
            <person name="Brodie E.L."/>
            <person name="Williams K.H."/>
            <person name="Hubbard S.S."/>
            <person name="Banfield J.F."/>
        </authorList>
    </citation>
    <scope>NUCLEOTIDE SEQUENCE [LARGE SCALE GENOMIC DNA]</scope>
</reference>
<evidence type="ECO:0000256" key="7">
    <source>
        <dbReference type="NCBIfam" id="TIGR00487"/>
    </source>
</evidence>
<evidence type="ECO:0000256" key="3">
    <source>
        <dbReference type="ARBA" id="ARBA00022540"/>
    </source>
</evidence>
<dbReference type="SUPFAM" id="SSF50447">
    <property type="entry name" value="Translation proteins"/>
    <property type="match status" value="2"/>
</dbReference>
<dbReference type="InterPro" id="IPR053905">
    <property type="entry name" value="EF-G-like_DII"/>
</dbReference>
<dbReference type="PANTHER" id="PTHR43381">
    <property type="entry name" value="TRANSLATION INITIATION FACTOR IF-2-RELATED"/>
    <property type="match status" value="1"/>
</dbReference>
<dbReference type="InterPro" id="IPR005225">
    <property type="entry name" value="Small_GTP-bd"/>
</dbReference>
<dbReference type="InterPro" id="IPR000795">
    <property type="entry name" value="T_Tr_GTP-bd_dom"/>
</dbReference>
<evidence type="ECO:0000256" key="6">
    <source>
        <dbReference type="ARBA" id="ARBA00023134"/>
    </source>
</evidence>
<dbReference type="Gene3D" id="3.40.50.10050">
    <property type="entry name" value="Translation initiation factor IF- 2, domain 3"/>
    <property type="match status" value="1"/>
</dbReference>
<protein>
    <recommendedName>
        <fullName evidence="2 7">Translation initiation factor IF-2</fullName>
    </recommendedName>
</protein>
<keyword evidence="3 8" id="KW-0396">Initiation factor</keyword>
<comment type="function">
    <text evidence="8">One of the essential components for the initiation of protein synthesis. Protects formylmethionyl-tRNA from spontaneous hydrolysis and promotes its binding to the 30S ribosomal subunits. Also involved in the hydrolysis of GTP during the formation of the 70S ribosomal complex.</text>
</comment>
<dbReference type="AlphaFoldDB" id="A0A1G2SKR1"/>
<dbReference type="FunFam" id="3.40.50.300:FF:000019">
    <property type="entry name" value="Translation initiation factor IF-2"/>
    <property type="match status" value="1"/>
</dbReference>
<evidence type="ECO:0000256" key="5">
    <source>
        <dbReference type="ARBA" id="ARBA00022917"/>
    </source>
</evidence>